<organism evidence="8 9">
    <name type="scientific">Ectobacillus ponti</name>
    <dbReference type="NCBI Taxonomy" id="2961894"/>
    <lineage>
        <taxon>Bacteria</taxon>
        <taxon>Bacillati</taxon>
        <taxon>Bacillota</taxon>
        <taxon>Bacilli</taxon>
        <taxon>Bacillales</taxon>
        <taxon>Bacillaceae</taxon>
        <taxon>Ectobacillus</taxon>
    </lineage>
</organism>
<dbReference type="AlphaFoldDB" id="A0AA41X501"/>
<reference evidence="8" key="1">
    <citation type="submission" date="2022-07" db="EMBL/GenBank/DDBJ databases">
        <authorList>
            <person name="Li W.-J."/>
            <person name="Deng Q.-Q."/>
        </authorList>
    </citation>
    <scope>NUCLEOTIDE SEQUENCE</scope>
    <source>
        <strain evidence="8">SYSU M60031</strain>
    </source>
</reference>
<dbReference type="InterPro" id="IPR002010">
    <property type="entry name" value="T3SS_IM_R"/>
</dbReference>
<feature type="transmembrane region" description="Helical" evidence="7">
    <location>
        <begin position="60"/>
        <end position="80"/>
    </location>
</feature>
<sequence length="253" mass="27488">MNMELLTAMFLAFCRIGSFLFFLPVFSSRALPAMAKMVFGLALAASVADRIPLEKIDGVPALFAYAATQIIIGIALAKIVELFMSIPKMAGNLIDMDMGLAQVTLFDYNAGSQATALAILLDIFFVIVFISLGGIDYLVLAIMKSFQYTETAAALLHTDFLKMVLSTLLFAMTSAVEIALPIMGSLFIINFVMLIIGKSAPQLNIFANAAMVKLTVGILIMGASVPMLGFVFKNLTARLLEEYTNVFNFFLTK</sequence>
<keyword evidence="6 7" id="KW-0472">Membrane</keyword>
<proteinExistence type="inferred from homology"/>
<feature type="transmembrane region" description="Helical" evidence="7">
    <location>
        <begin position="116"/>
        <end position="140"/>
    </location>
</feature>
<dbReference type="Pfam" id="PF01311">
    <property type="entry name" value="Bac_export_1"/>
    <property type="match status" value="1"/>
</dbReference>
<dbReference type="PRINTS" id="PR00953">
    <property type="entry name" value="TYPE3IMRPROT"/>
</dbReference>
<keyword evidence="9" id="KW-1185">Reference proteome</keyword>
<dbReference type="PANTHER" id="PTHR30065">
    <property type="entry name" value="FLAGELLAR BIOSYNTHETIC PROTEIN FLIR"/>
    <property type="match status" value="1"/>
</dbReference>
<dbReference type="Proteomes" id="UP001156102">
    <property type="component" value="Unassembled WGS sequence"/>
</dbReference>
<evidence type="ECO:0000313" key="8">
    <source>
        <dbReference type="EMBL" id="MCP8968867.1"/>
    </source>
</evidence>
<dbReference type="GO" id="GO:0005886">
    <property type="term" value="C:plasma membrane"/>
    <property type="evidence" value="ECO:0007669"/>
    <property type="project" value="UniProtKB-SubCell"/>
</dbReference>
<feature type="transmembrane region" description="Helical" evidence="7">
    <location>
        <begin position="209"/>
        <end position="232"/>
    </location>
</feature>
<keyword evidence="3" id="KW-1003">Cell membrane</keyword>
<evidence type="ECO:0000256" key="2">
    <source>
        <dbReference type="ARBA" id="ARBA00009772"/>
    </source>
</evidence>
<evidence type="ECO:0000313" key="9">
    <source>
        <dbReference type="Proteomes" id="UP001156102"/>
    </source>
</evidence>
<keyword evidence="4 7" id="KW-0812">Transmembrane</keyword>
<evidence type="ECO:0000256" key="1">
    <source>
        <dbReference type="ARBA" id="ARBA00004651"/>
    </source>
</evidence>
<keyword evidence="8" id="KW-0966">Cell projection</keyword>
<evidence type="ECO:0000256" key="5">
    <source>
        <dbReference type="ARBA" id="ARBA00022989"/>
    </source>
</evidence>
<comment type="subcellular location">
    <subcellularLocation>
        <location evidence="1">Cell membrane</location>
        <topology evidence="1">Multi-pass membrane protein</topology>
    </subcellularLocation>
</comment>
<evidence type="ECO:0000256" key="7">
    <source>
        <dbReference type="SAM" id="Phobius"/>
    </source>
</evidence>
<protein>
    <submittedName>
        <fullName evidence="8">Flagellar type III secretion system protein FliR</fullName>
    </submittedName>
</protein>
<evidence type="ECO:0000256" key="6">
    <source>
        <dbReference type="ARBA" id="ARBA00023136"/>
    </source>
</evidence>
<dbReference type="RefSeq" id="WP_254758778.1">
    <property type="nucleotide sequence ID" value="NZ_JANCLT010000004.1"/>
</dbReference>
<feature type="transmembrane region" description="Helical" evidence="7">
    <location>
        <begin position="178"/>
        <end position="197"/>
    </location>
</feature>
<gene>
    <name evidence="8" type="primary">fliR</name>
    <name evidence="8" type="ORF">NK662_09985</name>
</gene>
<evidence type="ECO:0000256" key="3">
    <source>
        <dbReference type="ARBA" id="ARBA00022475"/>
    </source>
</evidence>
<accession>A0AA41X501</accession>
<keyword evidence="8" id="KW-0969">Cilium</keyword>
<dbReference type="EMBL" id="JANCLT010000004">
    <property type="protein sequence ID" value="MCP8968867.1"/>
    <property type="molecule type" value="Genomic_DNA"/>
</dbReference>
<dbReference type="PANTHER" id="PTHR30065:SF1">
    <property type="entry name" value="SURFACE PRESENTATION OF ANTIGENS PROTEIN SPAR"/>
    <property type="match status" value="1"/>
</dbReference>
<evidence type="ECO:0000256" key="4">
    <source>
        <dbReference type="ARBA" id="ARBA00022692"/>
    </source>
</evidence>
<name>A0AA41X501_9BACI</name>
<keyword evidence="5 7" id="KW-1133">Transmembrane helix</keyword>
<dbReference type="GO" id="GO:0006605">
    <property type="term" value="P:protein targeting"/>
    <property type="evidence" value="ECO:0007669"/>
    <property type="project" value="InterPro"/>
</dbReference>
<comment type="caution">
    <text evidence="8">The sequence shown here is derived from an EMBL/GenBank/DDBJ whole genome shotgun (WGS) entry which is preliminary data.</text>
</comment>
<keyword evidence="8" id="KW-0282">Flagellum</keyword>
<comment type="similarity">
    <text evidence="2">Belongs to the FliR/MopE/SpaR family.</text>
</comment>